<feature type="chain" id="PRO_5047181949" evidence="1">
    <location>
        <begin position="20"/>
        <end position="331"/>
    </location>
</feature>
<reference evidence="3 4" key="1">
    <citation type="submission" date="2024-04" db="EMBL/GenBank/DDBJ databases">
        <title>Draft genome sequence of Pseudoxanthomonas putridarboris WD12.</title>
        <authorList>
            <person name="Oh J."/>
        </authorList>
    </citation>
    <scope>NUCLEOTIDE SEQUENCE [LARGE SCALE GENOMIC DNA]</scope>
    <source>
        <strain evidence="3 4">WD12</strain>
    </source>
</reference>
<accession>A0ABU9IXP5</accession>
<organism evidence="3 4">
    <name type="scientific">Pseudoxanthomonas putridarboris</name>
    <dbReference type="NCBI Taxonomy" id="752605"/>
    <lineage>
        <taxon>Bacteria</taxon>
        <taxon>Pseudomonadati</taxon>
        <taxon>Pseudomonadota</taxon>
        <taxon>Gammaproteobacteria</taxon>
        <taxon>Lysobacterales</taxon>
        <taxon>Lysobacteraceae</taxon>
        <taxon>Pseudoxanthomonas</taxon>
    </lineage>
</organism>
<evidence type="ECO:0000256" key="1">
    <source>
        <dbReference type="SAM" id="SignalP"/>
    </source>
</evidence>
<dbReference type="InterPro" id="IPR014545">
    <property type="entry name" value="UCP028415"/>
</dbReference>
<gene>
    <name evidence="3" type="ORF">AAD027_02190</name>
</gene>
<keyword evidence="1" id="KW-0732">Signal</keyword>
<dbReference type="Pfam" id="PF10030">
    <property type="entry name" value="DUF2272"/>
    <property type="match status" value="1"/>
</dbReference>
<comment type="caution">
    <text evidence="3">The sequence shown here is derived from an EMBL/GenBank/DDBJ whole genome shotgun (WGS) entry which is preliminary data.</text>
</comment>
<dbReference type="EMBL" id="JBBWWT010000001">
    <property type="protein sequence ID" value="MEL1263177.1"/>
    <property type="molecule type" value="Genomic_DNA"/>
</dbReference>
<dbReference type="InterPro" id="IPR019262">
    <property type="entry name" value="DUF2272"/>
</dbReference>
<keyword evidence="4" id="KW-1185">Reference proteome</keyword>
<sequence length="331" mass="35848">MRTWRLVPLLLLASASTWAGDACPLLRTQTASPDPATRIAAIACREHAAWFRPFIDRNGRLASMTTMEAESSPLSDGQESAWQRVARYWRDSGLLGGMGHRSGASDCQYGALAGPSATACRAFVVDTPWSAAFISWVMRQAALPGFRGSSRHYSYVRDAYLQPATHAYDVLDIAKAKLAVGDLLCYVRHANRVYAHEGLLAAARGHDILDMHCDIVVAVNPDNDSIAYLIGGNVQQGVTMRMLPLNRNGEFWGLPLRVGDGSLCAPDNEAACSFNRQDWAALLKLKPADELAKLPGALPPTPEIVPAEEQKCCVHCVVGAGVPRCPKPETP</sequence>
<dbReference type="PIRSF" id="PIRSF028415">
    <property type="entry name" value="UCP028415"/>
    <property type="match status" value="1"/>
</dbReference>
<dbReference type="RefSeq" id="WP_341724370.1">
    <property type="nucleotide sequence ID" value="NZ_JBBWWT010000001.1"/>
</dbReference>
<evidence type="ECO:0000313" key="4">
    <source>
        <dbReference type="Proteomes" id="UP001459204"/>
    </source>
</evidence>
<feature type="signal peptide" evidence="1">
    <location>
        <begin position="1"/>
        <end position="19"/>
    </location>
</feature>
<feature type="domain" description="DUF2272" evidence="2">
    <location>
        <begin position="78"/>
        <end position="285"/>
    </location>
</feature>
<proteinExistence type="predicted"/>
<evidence type="ECO:0000313" key="3">
    <source>
        <dbReference type="EMBL" id="MEL1263177.1"/>
    </source>
</evidence>
<dbReference type="Proteomes" id="UP001459204">
    <property type="component" value="Unassembled WGS sequence"/>
</dbReference>
<name>A0ABU9IXP5_9GAMM</name>
<protein>
    <submittedName>
        <fullName evidence="3">DUF2272 domain-containing protein</fullName>
    </submittedName>
</protein>
<evidence type="ECO:0000259" key="2">
    <source>
        <dbReference type="Pfam" id="PF10030"/>
    </source>
</evidence>